<organism evidence="1 2">
    <name type="scientific">Umezawaea endophytica</name>
    <dbReference type="NCBI Taxonomy" id="1654476"/>
    <lineage>
        <taxon>Bacteria</taxon>
        <taxon>Bacillati</taxon>
        <taxon>Actinomycetota</taxon>
        <taxon>Actinomycetes</taxon>
        <taxon>Pseudonocardiales</taxon>
        <taxon>Pseudonocardiaceae</taxon>
        <taxon>Umezawaea</taxon>
    </lineage>
</organism>
<dbReference type="RefSeq" id="WP_259620880.1">
    <property type="nucleotide sequence ID" value="NZ_JANYMP010000001.1"/>
</dbReference>
<dbReference type="EMBL" id="JANYMP010000001">
    <property type="protein sequence ID" value="MCS7475359.1"/>
    <property type="molecule type" value="Genomic_DNA"/>
</dbReference>
<accession>A0A9X2VFU0</accession>
<keyword evidence="2" id="KW-1185">Reference proteome</keyword>
<dbReference type="AlphaFoldDB" id="A0A9X2VFU0"/>
<protein>
    <submittedName>
        <fullName evidence="1">Uncharacterized protein</fullName>
    </submittedName>
</protein>
<gene>
    <name evidence="1" type="ORF">NZH93_00715</name>
</gene>
<evidence type="ECO:0000313" key="2">
    <source>
        <dbReference type="Proteomes" id="UP001141259"/>
    </source>
</evidence>
<evidence type="ECO:0000313" key="1">
    <source>
        <dbReference type="EMBL" id="MCS7475359.1"/>
    </source>
</evidence>
<sequence>MTGTRGEGTVDVERLLWRLADRFAPSERAKPTWFDHAGDLVVANGQVIWETPWETEGGFVHTLPPGAYPVHVGTSAHTPDDRDPDAFRYTTRMLVITLAEPERIVDADWDVEGYDDIHEVEDYAVLWGEEAMRSTLPHPDKVPAFFHDVRERIETKGPFLRRDNWAEVVLDQETGVNALVFPIIAENLTGYEIVDDEENLLCLVLTEVGW</sequence>
<comment type="caution">
    <text evidence="1">The sequence shown here is derived from an EMBL/GenBank/DDBJ whole genome shotgun (WGS) entry which is preliminary data.</text>
</comment>
<proteinExistence type="predicted"/>
<dbReference type="Proteomes" id="UP001141259">
    <property type="component" value="Unassembled WGS sequence"/>
</dbReference>
<name>A0A9X2VFU0_9PSEU</name>
<reference evidence="1" key="1">
    <citation type="submission" date="2022-08" db="EMBL/GenBank/DDBJ databases">
        <authorList>
            <person name="Tistechok S."/>
            <person name="Samborskyy M."/>
            <person name="Roman I."/>
        </authorList>
    </citation>
    <scope>NUCLEOTIDE SEQUENCE</scope>
    <source>
        <strain evidence="1">DSM 103496</strain>
    </source>
</reference>